<dbReference type="Proteomes" id="UP000054988">
    <property type="component" value="Unassembled WGS sequence"/>
</dbReference>
<sequence>MEDSKGSQWPKDAPALRPDDLPTKRLGGEKVAFFGSDATAETASSLRSKRRVSTPGIYKMIELNRETLWIIIIRYILNIGHDCVPRADRPRCPSFVFVGKGRLGQLLSRARDVDSRRLFHGNVQSQTIWVYRKRRGRQLSV</sequence>
<protein>
    <submittedName>
        <fullName evidence="2">Uncharacterized protein</fullName>
    </submittedName>
</protein>
<gene>
    <name evidence="2" type="ORF">WG66_7230</name>
</gene>
<dbReference type="EMBL" id="LATX01001598">
    <property type="protein sequence ID" value="KTB40206.1"/>
    <property type="molecule type" value="Genomic_DNA"/>
</dbReference>
<proteinExistence type="predicted"/>
<comment type="caution">
    <text evidence="2">The sequence shown here is derived from an EMBL/GenBank/DDBJ whole genome shotgun (WGS) entry which is preliminary data.</text>
</comment>
<organism evidence="2 3">
    <name type="scientific">Moniliophthora roreri</name>
    <name type="common">Frosty pod rot fungus</name>
    <name type="synonym">Monilia roreri</name>
    <dbReference type="NCBI Taxonomy" id="221103"/>
    <lineage>
        <taxon>Eukaryota</taxon>
        <taxon>Fungi</taxon>
        <taxon>Dikarya</taxon>
        <taxon>Basidiomycota</taxon>
        <taxon>Agaricomycotina</taxon>
        <taxon>Agaricomycetes</taxon>
        <taxon>Agaricomycetidae</taxon>
        <taxon>Agaricales</taxon>
        <taxon>Marasmiineae</taxon>
        <taxon>Marasmiaceae</taxon>
        <taxon>Moniliophthora</taxon>
    </lineage>
</organism>
<accession>A0A0W0FVI7</accession>
<dbReference type="AlphaFoldDB" id="A0A0W0FVI7"/>
<feature type="region of interest" description="Disordered" evidence="1">
    <location>
        <begin position="1"/>
        <end position="24"/>
    </location>
</feature>
<evidence type="ECO:0000313" key="3">
    <source>
        <dbReference type="Proteomes" id="UP000054988"/>
    </source>
</evidence>
<reference evidence="2 3" key="1">
    <citation type="submission" date="2015-12" db="EMBL/GenBank/DDBJ databases">
        <title>Draft genome sequence of Moniliophthora roreri, the causal agent of frosty pod rot of cacao.</title>
        <authorList>
            <person name="Aime M.C."/>
            <person name="Diaz-Valderrama J.R."/>
            <person name="Kijpornyongpan T."/>
            <person name="Phillips-Mora W."/>
        </authorList>
    </citation>
    <scope>NUCLEOTIDE SEQUENCE [LARGE SCALE GENOMIC DNA]</scope>
    <source>
        <strain evidence="2 3">MCA 2952</strain>
    </source>
</reference>
<evidence type="ECO:0000313" key="2">
    <source>
        <dbReference type="EMBL" id="KTB40206.1"/>
    </source>
</evidence>
<evidence type="ECO:0000256" key="1">
    <source>
        <dbReference type="SAM" id="MobiDB-lite"/>
    </source>
</evidence>
<name>A0A0W0FVI7_MONRR</name>